<feature type="transmembrane region" description="Helical" evidence="1">
    <location>
        <begin position="81"/>
        <end position="98"/>
    </location>
</feature>
<gene>
    <name evidence="2" type="ORF">HMPREF1871_01149</name>
</gene>
<protein>
    <submittedName>
        <fullName evidence="2">Uncharacterized protein</fullName>
    </submittedName>
</protein>
<feature type="transmembrane region" description="Helical" evidence="1">
    <location>
        <begin position="131"/>
        <end position="150"/>
    </location>
</feature>
<keyword evidence="1" id="KW-0472">Membrane</keyword>
<name>A0ABR5TNT6_9BACL</name>
<proteinExistence type="predicted"/>
<keyword evidence="3" id="KW-1185">Reference proteome</keyword>
<sequence>MTNYEEKKMFNIREKNKILFYFSIYLFFYFYNALANPFASANILQIIFIFAFLAVSYFVIYTLRSSNYYKISTINNVQSSIFLILVLLIVFSPASLFGEYNFTVPRLIAILIIIVWFFITSNFAKKANISLFLPIVLFIPTLVQAILMSIPLTLKLYLVFPYLTEVLTLIGFIIYRSYFFKK</sequence>
<evidence type="ECO:0000313" key="2">
    <source>
        <dbReference type="EMBL" id="KXB55827.1"/>
    </source>
</evidence>
<feature type="transmembrane region" description="Helical" evidence="1">
    <location>
        <begin position="156"/>
        <end position="175"/>
    </location>
</feature>
<feature type="transmembrane region" description="Helical" evidence="1">
    <location>
        <begin position="18"/>
        <end position="35"/>
    </location>
</feature>
<feature type="transmembrane region" description="Helical" evidence="1">
    <location>
        <begin position="104"/>
        <end position="124"/>
    </location>
</feature>
<evidence type="ECO:0000313" key="3">
    <source>
        <dbReference type="Proteomes" id="UP000070467"/>
    </source>
</evidence>
<evidence type="ECO:0000256" key="1">
    <source>
        <dbReference type="SAM" id="Phobius"/>
    </source>
</evidence>
<dbReference type="Proteomes" id="UP000070467">
    <property type="component" value="Unassembled WGS sequence"/>
</dbReference>
<accession>A0ABR5TNT6</accession>
<comment type="caution">
    <text evidence="2">The sequence shown here is derived from an EMBL/GenBank/DDBJ whole genome shotgun (WGS) entry which is preliminary data.</text>
</comment>
<keyword evidence="1" id="KW-0812">Transmembrane</keyword>
<keyword evidence="1" id="KW-1133">Transmembrane helix</keyword>
<reference evidence="2 3" key="1">
    <citation type="submission" date="2016-01" db="EMBL/GenBank/DDBJ databases">
        <authorList>
            <person name="Mitreva M."/>
            <person name="Pepin K.H."/>
            <person name="Mihindukulasuriya K.A."/>
            <person name="Fulton R."/>
            <person name="Fronick C."/>
            <person name="O'Laughlin M."/>
            <person name="Miner T."/>
            <person name="Herter B."/>
            <person name="Rosa B.A."/>
            <person name="Cordes M."/>
            <person name="Tomlinson C."/>
            <person name="Wollam A."/>
            <person name="Palsikar V.B."/>
            <person name="Mardis E.R."/>
            <person name="Wilson R.K."/>
        </authorList>
    </citation>
    <scope>NUCLEOTIDE SEQUENCE [LARGE SCALE GENOMIC DNA]</scope>
    <source>
        <strain evidence="2 3">KA00071</strain>
    </source>
</reference>
<dbReference type="EMBL" id="LSDB01000063">
    <property type="protein sequence ID" value="KXB55827.1"/>
    <property type="molecule type" value="Genomic_DNA"/>
</dbReference>
<feature type="transmembrane region" description="Helical" evidence="1">
    <location>
        <begin position="41"/>
        <end position="60"/>
    </location>
</feature>
<organism evidence="2 3">
    <name type="scientific">Gemelliphila asaccharolytica</name>
    <dbReference type="NCBI Taxonomy" id="502393"/>
    <lineage>
        <taxon>Bacteria</taxon>
        <taxon>Bacillati</taxon>
        <taxon>Bacillota</taxon>
        <taxon>Bacilli</taxon>
        <taxon>Bacillales</taxon>
        <taxon>Gemellaceae</taxon>
        <taxon>Gemelliphila</taxon>
    </lineage>
</organism>